<evidence type="ECO:0000313" key="2">
    <source>
        <dbReference type="Proteomes" id="UP001303473"/>
    </source>
</evidence>
<dbReference type="AlphaFoldDB" id="A0AAN6NGP1"/>
<dbReference type="SUPFAM" id="SSF51197">
    <property type="entry name" value="Clavaminate synthase-like"/>
    <property type="match status" value="1"/>
</dbReference>
<dbReference type="PANTHER" id="PTHR48420:SF1">
    <property type="entry name" value="NON-HAEM DIOXYGENASE N-TERMINAL DOMAIN-CONTAINING PROTEIN"/>
    <property type="match status" value="1"/>
</dbReference>
<dbReference type="Proteomes" id="UP001303473">
    <property type="component" value="Unassembled WGS sequence"/>
</dbReference>
<dbReference type="InterPro" id="IPR027443">
    <property type="entry name" value="IPNS-like_sf"/>
</dbReference>
<dbReference type="Gene3D" id="2.60.120.330">
    <property type="entry name" value="B-lactam Antibiotic, Isopenicillin N Synthase, Chain"/>
    <property type="match status" value="1"/>
</dbReference>
<keyword evidence="2" id="KW-1185">Reference proteome</keyword>
<organism evidence="1 2">
    <name type="scientific">Diplogelasinospora grovesii</name>
    <dbReference type="NCBI Taxonomy" id="303347"/>
    <lineage>
        <taxon>Eukaryota</taxon>
        <taxon>Fungi</taxon>
        <taxon>Dikarya</taxon>
        <taxon>Ascomycota</taxon>
        <taxon>Pezizomycotina</taxon>
        <taxon>Sordariomycetes</taxon>
        <taxon>Sordariomycetidae</taxon>
        <taxon>Sordariales</taxon>
        <taxon>Diplogelasinosporaceae</taxon>
        <taxon>Diplogelasinospora</taxon>
    </lineage>
</organism>
<accession>A0AAN6NGP1</accession>
<comment type="caution">
    <text evidence="1">The sequence shown here is derived from an EMBL/GenBank/DDBJ whole genome shotgun (WGS) entry which is preliminary data.</text>
</comment>
<evidence type="ECO:0008006" key="3">
    <source>
        <dbReference type="Google" id="ProtNLM"/>
    </source>
</evidence>
<proteinExistence type="predicted"/>
<evidence type="ECO:0000313" key="1">
    <source>
        <dbReference type="EMBL" id="KAK3945445.1"/>
    </source>
</evidence>
<name>A0AAN6NGP1_9PEZI</name>
<reference evidence="2" key="1">
    <citation type="journal article" date="2023" name="Mol. Phylogenet. Evol.">
        <title>Genome-scale phylogeny and comparative genomics of the fungal order Sordariales.</title>
        <authorList>
            <person name="Hensen N."/>
            <person name="Bonometti L."/>
            <person name="Westerberg I."/>
            <person name="Brannstrom I.O."/>
            <person name="Guillou S."/>
            <person name="Cros-Aarteil S."/>
            <person name="Calhoun S."/>
            <person name="Haridas S."/>
            <person name="Kuo A."/>
            <person name="Mondo S."/>
            <person name="Pangilinan J."/>
            <person name="Riley R."/>
            <person name="LaButti K."/>
            <person name="Andreopoulos B."/>
            <person name="Lipzen A."/>
            <person name="Chen C."/>
            <person name="Yan M."/>
            <person name="Daum C."/>
            <person name="Ng V."/>
            <person name="Clum A."/>
            <person name="Steindorff A."/>
            <person name="Ohm R.A."/>
            <person name="Martin F."/>
            <person name="Silar P."/>
            <person name="Natvig D.O."/>
            <person name="Lalanne C."/>
            <person name="Gautier V."/>
            <person name="Ament-Velasquez S.L."/>
            <person name="Kruys A."/>
            <person name="Hutchinson M.I."/>
            <person name="Powell A.J."/>
            <person name="Barry K."/>
            <person name="Miller A.N."/>
            <person name="Grigoriev I.V."/>
            <person name="Debuchy R."/>
            <person name="Gladieux P."/>
            <person name="Hiltunen Thoren M."/>
            <person name="Johannesson H."/>
        </authorList>
    </citation>
    <scope>NUCLEOTIDE SEQUENCE [LARGE SCALE GENOMIC DNA]</scope>
    <source>
        <strain evidence="2">CBS 340.73</strain>
    </source>
</reference>
<sequence length="394" mass="42554">MAPLAQAVTVSLEDLKNGTVSFEALQEAFGPDSLGILIVKDVPSDFASLRQHLLSYSSFLGNLPKETLDKLENEKAKYLTGWSLGKETLKNGQVDTLKGSFYANCAFYVDPSLSCARPTEEFNADNFPEYLSPNVWPDEATLPGFKATFEKLCRLIIDVAVLVARACDQYAQKEIPNYPNGYLEKVVSTSTTTKARLLHYFPEDAKPAAEPTKASELVNGAEDEEEDDWCATHLDHGCLTGLTSAMFVDETETPGLVTAPAFEGQTSTSDTSDGKQVPAILAPLPELAASPDPAAGLYIKSRAGKTVQVKIPRDCIAFQTGEALERITAGRFKAVPHFVRGARGAVGGSNGPVRIARNTLAVFTQPNLGEEVDMEQHITFGEFARGIVAKNTVS</sequence>
<protein>
    <recommendedName>
        <fullName evidence="3">Clavaminate synthase-like protein</fullName>
    </recommendedName>
</protein>
<dbReference type="PANTHER" id="PTHR48420">
    <property type="entry name" value="NON-HAEM DIOXYGENASE N-TERMINAL DOMAIN-CONTAINING PROTEIN"/>
    <property type="match status" value="1"/>
</dbReference>
<gene>
    <name evidence="1" type="ORF">QBC46DRAFT_250242</name>
</gene>
<dbReference type="EMBL" id="MU853755">
    <property type="protein sequence ID" value="KAK3945445.1"/>
    <property type="molecule type" value="Genomic_DNA"/>
</dbReference>